<dbReference type="RefSeq" id="XP_037147695.1">
    <property type="nucleotide sequence ID" value="XM_037297121.1"/>
</dbReference>
<proteinExistence type="predicted"/>
<feature type="chain" id="PRO_5034156796" evidence="1">
    <location>
        <begin position="19"/>
        <end position="180"/>
    </location>
</feature>
<comment type="caution">
    <text evidence="2">The sequence shown here is derived from an EMBL/GenBank/DDBJ whole genome shotgun (WGS) entry which is preliminary data.</text>
</comment>
<accession>A0A8H6C7G9</accession>
<sequence length="180" mass="18609">MQLTSIALFLSAAVSVSALPATLQARQAAAGAHSTTGPKSAKVACDRSSKSISRQIAEMSKLMASNISVPPYLAGYYTAIDDERQEIGCPGAVSLGKREFTPNKEPCDVNNGQNERMTALVIRFEADQIAVAPFVAGFMSAVLDEHKGLGCPPFTGPGSEAAAARIAGASNSTISDSDSS</sequence>
<feature type="signal peptide" evidence="1">
    <location>
        <begin position="1"/>
        <end position="18"/>
    </location>
</feature>
<name>A0A8H6C7G9_9LECA</name>
<protein>
    <submittedName>
        <fullName evidence="2">Uncharacterized protein</fullName>
    </submittedName>
</protein>
<reference evidence="2 3" key="1">
    <citation type="journal article" date="2020" name="Genomics">
        <title>Complete, high-quality genomes from long-read metagenomic sequencing of two wolf lichen thalli reveals enigmatic genome architecture.</title>
        <authorList>
            <person name="McKenzie S.K."/>
            <person name="Walston R.F."/>
            <person name="Allen J.L."/>
        </authorList>
    </citation>
    <scope>NUCLEOTIDE SEQUENCE [LARGE SCALE GENOMIC DNA]</scope>
    <source>
        <strain evidence="2">WasteWater1</strain>
    </source>
</reference>
<dbReference type="Proteomes" id="UP000593566">
    <property type="component" value="Unassembled WGS sequence"/>
</dbReference>
<dbReference type="AlphaFoldDB" id="A0A8H6C7G9"/>
<dbReference type="EMBL" id="JACCJB010000023">
    <property type="protein sequence ID" value="KAF6218260.1"/>
    <property type="molecule type" value="Genomic_DNA"/>
</dbReference>
<keyword evidence="1" id="KW-0732">Signal</keyword>
<organism evidence="2 3">
    <name type="scientific">Letharia lupina</name>
    <dbReference type="NCBI Taxonomy" id="560253"/>
    <lineage>
        <taxon>Eukaryota</taxon>
        <taxon>Fungi</taxon>
        <taxon>Dikarya</taxon>
        <taxon>Ascomycota</taxon>
        <taxon>Pezizomycotina</taxon>
        <taxon>Lecanoromycetes</taxon>
        <taxon>OSLEUM clade</taxon>
        <taxon>Lecanoromycetidae</taxon>
        <taxon>Lecanorales</taxon>
        <taxon>Lecanorineae</taxon>
        <taxon>Parmeliaceae</taxon>
        <taxon>Letharia</taxon>
    </lineage>
</organism>
<evidence type="ECO:0000313" key="2">
    <source>
        <dbReference type="EMBL" id="KAF6218260.1"/>
    </source>
</evidence>
<keyword evidence="3" id="KW-1185">Reference proteome</keyword>
<evidence type="ECO:0000256" key="1">
    <source>
        <dbReference type="SAM" id="SignalP"/>
    </source>
</evidence>
<gene>
    <name evidence="2" type="ORF">HO133_006222</name>
</gene>
<dbReference type="GeneID" id="59334623"/>
<evidence type="ECO:0000313" key="3">
    <source>
        <dbReference type="Proteomes" id="UP000593566"/>
    </source>
</evidence>